<dbReference type="SUPFAM" id="SSF141868">
    <property type="entry name" value="EAL domain-like"/>
    <property type="match status" value="1"/>
</dbReference>
<gene>
    <name evidence="5" type="ORF">SAMN02745172_03300</name>
</gene>
<dbReference type="InterPro" id="IPR000700">
    <property type="entry name" value="PAS-assoc_C"/>
</dbReference>
<dbReference type="SMART" id="SM00086">
    <property type="entry name" value="PAC"/>
    <property type="match status" value="1"/>
</dbReference>
<reference evidence="5 6" key="1">
    <citation type="submission" date="2016-12" db="EMBL/GenBank/DDBJ databases">
        <authorList>
            <person name="Song W.-J."/>
            <person name="Kurnit D.M."/>
        </authorList>
    </citation>
    <scope>NUCLEOTIDE SEQUENCE [LARGE SCALE GENOMIC DNA]</scope>
    <source>
        <strain evidence="5 6">DSM 19599</strain>
    </source>
</reference>
<accession>A0A1M7ZP54</accession>
<dbReference type="Pfam" id="PF13426">
    <property type="entry name" value="PAS_9"/>
    <property type="match status" value="1"/>
</dbReference>
<dbReference type="Pfam" id="PF00563">
    <property type="entry name" value="EAL"/>
    <property type="match status" value="1"/>
</dbReference>
<dbReference type="CDD" id="cd00130">
    <property type="entry name" value="PAS"/>
    <property type="match status" value="1"/>
</dbReference>
<organism evidence="5 6">
    <name type="scientific">Pseudoxanthobacter soli DSM 19599</name>
    <dbReference type="NCBI Taxonomy" id="1123029"/>
    <lineage>
        <taxon>Bacteria</taxon>
        <taxon>Pseudomonadati</taxon>
        <taxon>Pseudomonadota</taxon>
        <taxon>Alphaproteobacteria</taxon>
        <taxon>Hyphomicrobiales</taxon>
        <taxon>Segnochrobactraceae</taxon>
        <taxon>Pseudoxanthobacter</taxon>
    </lineage>
</organism>
<evidence type="ECO:0000259" key="2">
    <source>
        <dbReference type="PROSITE" id="PS50113"/>
    </source>
</evidence>
<dbReference type="NCBIfam" id="TIGR00254">
    <property type="entry name" value="GGDEF"/>
    <property type="match status" value="1"/>
</dbReference>
<dbReference type="PROSITE" id="PS50887">
    <property type="entry name" value="GGDEF"/>
    <property type="match status" value="1"/>
</dbReference>
<dbReference type="Pfam" id="PF00990">
    <property type="entry name" value="GGDEF"/>
    <property type="match status" value="1"/>
</dbReference>
<dbReference type="AlphaFoldDB" id="A0A1M7ZP54"/>
<feature type="domain" description="PAS" evidence="1">
    <location>
        <begin position="172"/>
        <end position="242"/>
    </location>
</feature>
<keyword evidence="6" id="KW-1185">Reference proteome</keyword>
<dbReference type="SMART" id="SM00091">
    <property type="entry name" value="PAS"/>
    <property type="match status" value="1"/>
</dbReference>
<dbReference type="PROSITE" id="PS50113">
    <property type="entry name" value="PAC"/>
    <property type="match status" value="1"/>
</dbReference>
<dbReference type="InterPro" id="IPR000160">
    <property type="entry name" value="GGDEF_dom"/>
</dbReference>
<dbReference type="InterPro" id="IPR043128">
    <property type="entry name" value="Rev_trsase/Diguanyl_cyclase"/>
</dbReference>
<dbReference type="NCBIfam" id="TIGR00229">
    <property type="entry name" value="sensory_box"/>
    <property type="match status" value="1"/>
</dbReference>
<dbReference type="Pfam" id="PF01590">
    <property type="entry name" value="GAF"/>
    <property type="match status" value="1"/>
</dbReference>
<dbReference type="EMBL" id="FRXO01000007">
    <property type="protein sequence ID" value="SHO66641.1"/>
    <property type="molecule type" value="Genomic_DNA"/>
</dbReference>
<dbReference type="InterPro" id="IPR000014">
    <property type="entry name" value="PAS"/>
</dbReference>
<dbReference type="InterPro" id="IPR003018">
    <property type="entry name" value="GAF"/>
</dbReference>
<name>A0A1M7ZP54_9HYPH</name>
<dbReference type="InterPro" id="IPR035919">
    <property type="entry name" value="EAL_sf"/>
</dbReference>
<dbReference type="Proteomes" id="UP000186406">
    <property type="component" value="Unassembled WGS sequence"/>
</dbReference>
<dbReference type="InterPro" id="IPR029016">
    <property type="entry name" value="GAF-like_dom_sf"/>
</dbReference>
<evidence type="ECO:0000259" key="3">
    <source>
        <dbReference type="PROSITE" id="PS50883"/>
    </source>
</evidence>
<dbReference type="Gene3D" id="3.30.450.20">
    <property type="entry name" value="PAS domain"/>
    <property type="match status" value="1"/>
</dbReference>
<dbReference type="InterPro" id="IPR001610">
    <property type="entry name" value="PAC"/>
</dbReference>
<evidence type="ECO:0000259" key="4">
    <source>
        <dbReference type="PROSITE" id="PS50887"/>
    </source>
</evidence>
<proteinExistence type="predicted"/>
<dbReference type="Gene3D" id="3.30.450.40">
    <property type="match status" value="1"/>
</dbReference>
<dbReference type="SMART" id="SM00052">
    <property type="entry name" value="EAL"/>
    <property type="match status" value="1"/>
</dbReference>
<dbReference type="InterPro" id="IPR029787">
    <property type="entry name" value="Nucleotide_cyclase"/>
</dbReference>
<feature type="domain" description="GGDEF" evidence="4">
    <location>
        <begin position="327"/>
        <end position="459"/>
    </location>
</feature>
<dbReference type="PROSITE" id="PS50112">
    <property type="entry name" value="PAS"/>
    <property type="match status" value="1"/>
</dbReference>
<sequence>MHPTYPVPASEEARLRALAEYRLMDTPPDENFDRLTRLAARMFGVPTVLVSLVGSDRQFFKSRTGFDESGTSREVSFCAHAIMQADIMVVHDATKDDRFSANPLVLGPPSIRFYAGKPLIAPNGENIGTICLIDSKPRDAFTDQDRAHLSDLAALVLDQMEIFRLHHVSAANQARFECIASTSPDAIICLTGTGEITFWNAAAEKLFGYAANEVVGQPGERIAPHSWRRIFEAEVARLLGDEDSKAAGHAFELQGLRKDGSEFPAEFSFSAWRDGAAISFGVIVRDITERRQSQERLFHIASLDPLTELPNRNAWHDCVERTLGAGAAGTVLLIDLDGFKEVNDTYGHSMGDAVLRDVAARLQASCGPLAMVARLGGDEFVALMSGNGEAEANAAAAKLLAAIAGHHEIAGQPIEIGASIGIAFAPQHGSLSEDLLGAADLALYRAKAAGKGRHEIFAPALRDAMFARRALQKELRKAFENGEFELFYQPQVSTVDGSVTGAEALMRWNHPERGLLSPAAFIEVLSRKPSAAAVGEWTLRTACRQAAEWRARIPGFRMGINLFDAQFRSRRLLTCIAEEFERNALPADAVELEIVENILLHNDAATLALLHDLRGLGVGLAFDDYGTGFASLSLLKKYPISRLKIDRSFVRDVDTNPEDAAVVKAVIYLGRHFGMDVIAEGVETAAQLAFLKANECPEAQGYFFGKPMPARDFEERFISPPVIA</sequence>
<evidence type="ECO:0000313" key="6">
    <source>
        <dbReference type="Proteomes" id="UP000186406"/>
    </source>
</evidence>
<dbReference type="PANTHER" id="PTHR44757:SF2">
    <property type="entry name" value="BIOFILM ARCHITECTURE MAINTENANCE PROTEIN MBAA"/>
    <property type="match status" value="1"/>
</dbReference>
<dbReference type="CDD" id="cd01948">
    <property type="entry name" value="EAL"/>
    <property type="match status" value="1"/>
</dbReference>
<dbReference type="PANTHER" id="PTHR44757">
    <property type="entry name" value="DIGUANYLATE CYCLASE DGCP"/>
    <property type="match status" value="1"/>
</dbReference>
<feature type="domain" description="EAL" evidence="3">
    <location>
        <begin position="468"/>
        <end position="721"/>
    </location>
</feature>
<dbReference type="STRING" id="1123029.SAMN02745172_03300"/>
<evidence type="ECO:0000259" key="1">
    <source>
        <dbReference type="PROSITE" id="PS50112"/>
    </source>
</evidence>
<dbReference type="SUPFAM" id="SSF55785">
    <property type="entry name" value="PYP-like sensor domain (PAS domain)"/>
    <property type="match status" value="1"/>
</dbReference>
<dbReference type="CDD" id="cd01949">
    <property type="entry name" value="GGDEF"/>
    <property type="match status" value="1"/>
</dbReference>
<dbReference type="Gene3D" id="3.20.20.450">
    <property type="entry name" value="EAL domain"/>
    <property type="match status" value="1"/>
</dbReference>
<dbReference type="InterPro" id="IPR035965">
    <property type="entry name" value="PAS-like_dom_sf"/>
</dbReference>
<feature type="domain" description="PAC" evidence="2">
    <location>
        <begin position="249"/>
        <end position="299"/>
    </location>
</feature>
<dbReference type="Gene3D" id="3.30.70.270">
    <property type="match status" value="1"/>
</dbReference>
<evidence type="ECO:0000313" key="5">
    <source>
        <dbReference type="EMBL" id="SHO66641.1"/>
    </source>
</evidence>
<dbReference type="PROSITE" id="PS50883">
    <property type="entry name" value="EAL"/>
    <property type="match status" value="1"/>
</dbReference>
<dbReference type="InterPro" id="IPR052155">
    <property type="entry name" value="Biofilm_reg_signaling"/>
</dbReference>
<dbReference type="SMART" id="SM00267">
    <property type="entry name" value="GGDEF"/>
    <property type="match status" value="1"/>
</dbReference>
<dbReference type="SUPFAM" id="SSF55073">
    <property type="entry name" value="Nucleotide cyclase"/>
    <property type="match status" value="1"/>
</dbReference>
<dbReference type="SMART" id="SM00065">
    <property type="entry name" value="GAF"/>
    <property type="match status" value="1"/>
</dbReference>
<dbReference type="SUPFAM" id="SSF55781">
    <property type="entry name" value="GAF domain-like"/>
    <property type="match status" value="1"/>
</dbReference>
<dbReference type="InterPro" id="IPR001633">
    <property type="entry name" value="EAL_dom"/>
</dbReference>
<protein>
    <submittedName>
        <fullName evidence="5">Diguanylate cyclase/phosphodiesterase with PAS/PAC sensor(S)</fullName>
    </submittedName>
</protein>